<comment type="cofactor">
    <cofactor evidence="1">
        <name>FAD</name>
        <dbReference type="ChEBI" id="CHEBI:57692"/>
    </cofactor>
</comment>
<evidence type="ECO:0000256" key="1">
    <source>
        <dbReference type="ARBA" id="ARBA00001974"/>
    </source>
</evidence>
<dbReference type="EC" id="1.1.99.2" evidence="7"/>
<dbReference type="AlphaFoldDB" id="C0GI06"/>
<dbReference type="SUPFAM" id="SSF51905">
    <property type="entry name" value="FAD/NAD(P)-binding domain"/>
    <property type="match status" value="1"/>
</dbReference>
<dbReference type="GO" id="GO:0047545">
    <property type="term" value="F:(S)-2-hydroxyglutarate dehydrogenase activity"/>
    <property type="evidence" value="ECO:0007669"/>
    <property type="project" value="UniProtKB-EC"/>
</dbReference>
<protein>
    <submittedName>
        <fullName evidence="7">2-hydroxyglutarate dehydrogenase</fullName>
        <ecNumber evidence="7">1.1.99.2</ecNumber>
    </submittedName>
</protein>
<dbReference type="RefSeq" id="WP_008517251.1">
    <property type="nucleotide sequence ID" value="NZ_ACJM01000010.1"/>
</dbReference>
<dbReference type="Gene3D" id="3.50.50.60">
    <property type="entry name" value="FAD/NAD(P)-binding domain"/>
    <property type="match status" value="1"/>
</dbReference>
<proteinExistence type="inferred from homology"/>
<keyword evidence="4 7" id="KW-0560">Oxidoreductase</keyword>
<organism evidence="7 8">
    <name type="scientific">Dethiobacter alkaliphilus AHT 1</name>
    <dbReference type="NCBI Taxonomy" id="555088"/>
    <lineage>
        <taxon>Bacteria</taxon>
        <taxon>Bacillati</taxon>
        <taxon>Bacillota</taxon>
        <taxon>Dethiobacteria</taxon>
        <taxon>Dethiobacterales</taxon>
        <taxon>Dethiobacteraceae</taxon>
        <taxon>Dethiobacter</taxon>
    </lineage>
</organism>
<dbReference type="InterPro" id="IPR006076">
    <property type="entry name" value="FAD-dep_OxRdtase"/>
</dbReference>
<gene>
    <name evidence="7" type="ORF">DealDRAFT_2115</name>
</gene>
<comment type="similarity">
    <text evidence="5">Belongs to the L2HGDH family.</text>
</comment>
<dbReference type="Pfam" id="PF01266">
    <property type="entry name" value="DAO"/>
    <property type="match status" value="1"/>
</dbReference>
<evidence type="ECO:0000259" key="6">
    <source>
        <dbReference type="Pfam" id="PF01266"/>
    </source>
</evidence>
<keyword evidence="3" id="KW-0274">FAD</keyword>
<comment type="caution">
    <text evidence="7">The sequence shown here is derived from an EMBL/GenBank/DDBJ whole genome shotgun (WGS) entry which is preliminary data.</text>
</comment>
<dbReference type="EMBL" id="ACJM01000010">
    <property type="protein sequence ID" value="EEG77080.1"/>
    <property type="molecule type" value="Genomic_DNA"/>
</dbReference>
<keyword evidence="8" id="KW-1185">Reference proteome</keyword>
<evidence type="ECO:0000256" key="4">
    <source>
        <dbReference type="ARBA" id="ARBA00023002"/>
    </source>
</evidence>
<evidence type="ECO:0000313" key="8">
    <source>
        <dbReference type="Proteomes" id="UP000006443"/>
    </source>
</evidence>
<evidence type="ECO:0000256" key="5">
    <source>
        <dbReference type="ARBA" id="ARBA00037941"/>
    </source>
</evidence>
<feature type="domain" description="FAD dependent oxidoreductase" evidence="6">
    <location>
        <begin position="5"/>
        <end position="371"/>
    </location>
</feature>
<dbReference type="InterPro" id="IPR036188">
    <property type="entry name" value="FAD/NAD-bd_sf"/>
</dbReference>
<reference evidence="7 8" key="1">
    <citation type="submission" date="2009-02" db="EMBL/GenBank/DDBJ databases">
        <title>Sequencing of the draft genome and assembly of Dethiobacter alkaliphilus AHT 1.</title>
        <authorList>
            <consortium name="US DOE Joint Genome Institute (JGI-PGF)"/>
            <person name="Lucas S."/>
            <person name="Copeland A."/>
            <person name="Lapidus A."/>
            <person name="Glavina del Rio T."/>
            <person name="Dalin E."/>
            <person name="Tice H."/>
            <person name="Bruce D."/>
            <person name="Goodwin L."/>
            <person name="Pitluck S."/>
            <person name="Larimer F."/>
            <person name="Land M.L."/>
            <person name="Hauser L."/>
            <person name="Muyzer G."/>
        </authorList>
    </citation>
    <scope>NUCLEOTIDE SEQUENCE [LARGE SCALE GENOMIC DNA]</scope>
    <source>
        <strain evidence="7 8">AHT 1</strain>
    </source>
</reference>
<name>C0GI06_DETAL</name>
<evidence type="ECO:0000313" key="7">
    <source>
        <dbReference type="EMBL" id="EEG77080.1"/>
    </source>
</evidence>
<evidence type="ECO:0000256" key="3">
    <source>
        <dbReference type="ARBA" id="ARBA00022827"/>
    </source>
</evidence>
<evidence type="ECO:0000256" key="2">
    <source>
        <dbReference type="ARBA" id="ARBA00022630"/>
    </source>
</evidence>
<dbReference type="PANTHER" id="PTHR43104:SF4">
    <property type="entry name" value="L-2-HYDROXYGLUTARATE DEHYDROGENASE, MITOCHONDRIAL"/>
    <property type="match status" value="1"/>
</dbReference>
<dbReference type="Proteomes" id="UP000006443">
    <property type="component" value="Unassembled WGS sequence"/>
</dbReference>
<sequence>MEHVDVIVIGAGVVGLAVAAEVTSRLPDRQVVLVERHGQFGQETSSRNSEVIHAGIYYPQNSLKARLCVEGKELLYDFCRKHGVPHNRLGKLVIAIKDEDLPYLHTLQENARANGVEDLCFLSESEVKNIEPHIACKGALLSPSTGIIDTHSLMKKLEWQALQGGTMAVYGHNVKGVSPQGDCYVVEFTNPDGSSGAVKCSWLINCAGLNSDYIATLLGIDVEKEGYKIHPCKGEYFTIRSGKGLVTNHLIYPPPDKKLKSLGIHLTRNLDGGVRLGPSAFYVDEIDYSVDENNVGDFYDAVKDYLPFLNIEDLEPDMAGIRPKLQGPGDPFRDFIIRHENKRGLRGVINLVGIDSPGLTCCLSIARMVVNLISF</sequence>
<accession>C0GI06</accession>
<dbReference type="PANTHER" id="PTHR43104">
    <property type="entry name" value="L-2-HYDROXYGLUTARATE DEHYDROGENASE, MITOCHONDRIAL"/>
    <property type="match status" value="1"/>
</dbReference>
<dbReference type="eggNOG" id="COG0579">
    <property type="taxonomic scope" value="Bacteria"/>
</dbReference>
<dbReference type="OrthoDB" id="9801699at2"/>
<dbReference type="STRING" id="555088.DealDRAFT_2115"/>
<dbReference type="Gene3D" id="3.30.9.10">
    <property type="entry name" value="D-Amino Acid Oxidase, subunit A, domain 2"/>
    <property type="match status" value="1"/>
</dbReference>
<keyword evidence="2" id="KW-0285">Flavoprotein</keyword>